<dbReference type="PANTHER" id="PTHR13285:SF18">
    <property type="entry name" value="PROTEIN-CYSTEINE N-PALMITOYLTRANSFERASE RASP"/>
    <property type="match status" value="1"/>
</dbReference>
<evidence type="ECO:0000256" key="10">
    <source>
        <dbReference type="SAM" id="Phobius"/>
    </source>
</evidence>
<dbReference type="EMBL" id="UGOD01000001">
    <property type="protein sequence ID" value="STX50230.1"/>
    <property type="molecule type" value="Genomic_DNA"/>
</dbReference>
<evidence type="ECO:0000256" key="2">
    <source>
        <dbReference type="ARBA" id="ARBA00005182"/>
    </source>
</evidence>
<dbReference type="PIRSF" id="PIRSF016636">
    <property type="entry name" value="AlgI_DltB"/>
    <property type="match status" value="1"/>
</dbReference>
<dbReference type="InterPro" id="IPR004299">
    <property type="entry name" value="MBOAT_fam"/>
</dbReference>
<keyword evidence="8 9" id="KW-0472">Membrane</keyword>
<evidence type="ECO:0000313" key="12">
    <source>
        <dbReference type="Proteomes" id="UP000254794"/>
    </source>
</evidence>
<proteinExistence type="inferred from homology"/>
<feature type="transmembrane region" description="Helical" evidence="10">
    <location>
        <begin position="50"/>
        <end position="67"/>
    </location>
</feature>
<feature type="transmembrane region" description="Helical" evidence="10">
    <location>
        <begin position="6"/>
        <end position="24"/>
    </location>
</feature>
<evidence type="ECO:0000256" key="4">
    <source>
        <dbReference type="ARBA" id="ARBA00022475"/>
    </source>
</evidence>
<dbReference type="RefSeq" id="WP_115329859.1">
    <property type="nucleotide sequence ID" value="NZ_CAAAHP010000011.1"/>
</dbReference>
<dbReference type="AlphaFoldDB" id="A0A378JJ47"/>
<feature type="transmembrane region" description="Helical" evidence="10">
    <location>
        <begin position="152"/>
        <end position="169"/>
    </location>
</feature>
<comment type="subcellular location">
    <subcellularLocation>
        <location evidence="9">Cell inner membrane</location>
    </subcellularLocation>
    <subcellularLocation>
        <location evidence="1">Cell membrane</location>
        <topology evidence="1">Multi-pass membrane protein</topology>
    </subcellularLocation>
</comment>
<name>A0A378JJ47_9GAMM</name>
<dbReference type="PIRSF" id="PIRSF500217">
    <property type="entry name" value="AlgI"/>
    <property type="match status" value="1"/>
</dbReference>
<keyword evidence="9" id="KW-0808">Transferase</keyword>
<dbReference type="OrthoDB" id="139172at2"/>
<feature type="transmembrane region" description="Helical" evidence="10">
    <location>
        <begin position="356"/>
        <end position="373"/>
    </location>
</feature>
<evidence type="ECO:0000256" key="3">
    <source>
        <dbReference type="ARBA" id="ARBA00010323"/>
    </source>
</evidence>
<sequence length="473" mass="55505">MVFSSLIFLFLFLPSVNLSYFLFLKRIRIQNLILALSSLVFYYWGEKDHIFIMLACIIINYLCGILINDSQDKKYRKFYLITSIVASLSLLIYFKYFNFFISTANQFLNLNITNFGKIALPLGISFYTFHSLSYVIDVYWKKFPAERNFINFVGYVSLFPQLVAGPIVRYCDIRHSFYRRYITLAGFRNGILRFCFGLGKKVLIANEVGRIADIVFNLPTMDLTFGIAWLGAIAYTLQIYFDFSGYSDMAIGIGLMFGFRYKENFRFPYNALSIQEFWRKWHISLSSWFRDYVYIPLGGNRKSKMRTYLNLLLVFGLCGFWHGASYTFIFWGLFHGLFLVLERTSFGVFLSHLPKFLRHAYVLVIVTIGWVFFREEQIGQAFSFLKVMFFTNDLSLTVIEESLNQMLMLIYFIGALLAFGTTEKIKDFLVAKQYKKWIVSYRQLSIFMALIILFIATLSLSNNSYNPFLYFKF</sequence>
<dbReference type="EC" id="2.3.1.-" evidence="9"/>
<dbReference type="GO" id="GO:0005886">
    <property type="term" value="C:plasma membrane"/>
    <property type="evidence" value="ECO:0007669"/>
    <property type="project" value="UniProtKB-SubCell"/>
</dbReference>
<evidence type="ECO:0000313" key="11">
    <source>
        <dbReference type="EMBL" id="STX50230.1"/>
    </source>
</evidence>
<feature type="transmembrane region" description="Helical" evidence="10">
    <location>
        <begin position="79"/>
        <end position="98"/>
    </location>
</feature>
<feature type="transmembrane region" description="Helical" evidence="10">
    <location>
        <begin position="211"/>
        <end position="237"/>
    </location>
</feature>
<evidence type="ECO:0000256" key="6">
    <source>
        <dbReference type="ARBA" id="ARBA00022841"/>
    </source>
</evidence>
<evidence type="ECO:0000256" key="8">
    <source>
        <dbReference type="ARBA" id="ARBA00023136"/>
    </source>
</evidence>
<dbReference type="InterPro" id="IPR028362">
    <property type="entry name" value="AlgI"/>
</dbReference>
<dbReference type="UniPathway" id="UPA00286"/>
<comment type="similarity">
    <text evidence="3 9">Belongs to the membrane-bound acyltransferase family.</text>
</comment>
<accession>A0A378JJ47</accession>
<keyword evidence="4 9" id="KW-1003">Cell membrane</keyword>
<keyword evidence="6 9" id="KW-0016">Alginate biosynthesis</keyword>
<dbReference type="Proteomes" id="UP000254794">
    <property type="component" value="Unassembled WGS sequence"/>
</dbReference>
<keyword evidence="5 9" id="KW-0812">Transmembrane</keyword>
<comment type="pathway">
    <text evidence="2 9">Glycan biosynthesis; alginate biosynthesis.</text>
</comment>
<evidence type="ECO:0000256" key="5">
    <source>
        <dbReference type="ARBA" id="ARBA00022692"/>
    </source>
</evidence>
<feature type="transmembrane region" description="Helical" evidence="10">
    <location>
        <begin position="243"/>
        <end position="261"/>
    </location>
</feature>
<keyword evidence="9" id="KW-0997">Cell inner membrane</keyword>
<dbReference type="GO" id="GO:0042121">
    <property type="term" value="P:alginic acid biosynthetic process"/>
    <property type="evidence" value="ECO:0007669"/>
    <property type="project" value="UniProtKB-UniRule"/>
</dbReference>
<gene>
    <name evidence="11" type="primary">dltB</name>
    <name evidence="11" type="ORF">NCTC13316_00297</name>
</gene>
<feature type="transmembrane region" description="Helical" evidence="10">
    <location>
        <begin position="311"/>
        <end position="336"/>
    </location>
</feature>
<evidence type="ECO:0000256" key="7">
    <source>
        <dbReference type="ARBA" id="ARBA00022989"/>
    </source>
</evidence>
<dbReference type="Pfam" id="PF03062">
    <property type="entry name" value="MBOAT"/>
    <property type="match status" value="1"/>
</dbReference>
<dbReference type="PANTHER" id="PTHR13285">
    <property type="entry name" value="ACYLTRANSFERASE"/>
    <property type="match status" value="1"/>
</dbReference>
<feature type="transmembrane region" description="Helical" evidence="10">
    <location>
        <begin position="118"/>
        <end position="140"/>
    </location>
</feature>
<keyword evidence="12" id="KW-1185">Reference proteome</keyword>
<evidence type="ECO:0000256" key="9">
    <source>
        <dbReference type="PIRNR" id="PIRNR016636"/>
    </source>
</evidence>
<dbReference type="InterPro" id="IPR024194">
    <property type="entry name" value="Ac/AlaTfrase_AlgI/DltB"/>
</dbReference>
<reference evidence="11 12" key="1">
    <citation type="submission" date="2018-06" db="EMBL/GenBank/DDBJ databases">
        <authorList>
            <consortium name="Pathogen Informatics"/>
            <person name="Doyle S."/>
        </authorList>
    </citation>
    <scope>NUCLEOTIDE SEQUENCE [LARGE SCALE GENOMIC DNA]</scope>
    <source>
        <strain evidence="11 12">NCTC13316</strain>
    </source>
</reference>
<organism evidence="11 12">
    <name type="scientific">Legionella busanensis</name>
    <dbReference type="NCBI Taxonomy" id="190655"/>
    <lineage>
        <taxon>Bacteria</taxon>
        <taxon>Pseudomonadati</taxon>
        <taxon>Pseudomonadota</taxon>
        <taxon>Gammaproteobacteria</taxon>
        <taxon>Legionellales</taxon>
        <taxon>Legionellaceae</taxon>
        <taxon>Legionella</taxon>
    </lineage>
</organism>
<evidence type="ECO:0000256" key="1">
    <source>
        <dbReference type="ARBA" id="ARBA00004651"/>
    </source>
</evidence>
<protein>
    <recommendedName>
        <fullName evidence="9">Probable alginate O-acetylase</fullName>
        <ecNumber evidence="9">2.3.1.-</ecNumber>
    </recommendedName>
</protein>
<feature type="transmembrane region" description="Helical" evidence="10">
    <location>
        <begin position="443"/>
        <end position="461"/>
    </location>
</feature>
<dbReference type="GO" id="GO:0016746">
    <property type="term" value="F:acyltransferase activity"/>
    <property type="evidence" value="ECO:0007669"/>
    <property type="project" value="UniProtKB-KW"/>
</dbReference>
<dbReference type="InterPro" id="IPR051085">
    <property type="entry name" value="MB_O-acyltransferase"/>
</dbReference>
<keyword evidence="7 10" id="KW-1133">Transmembrane helix</keyword>
<keyword evidence="9" id="KW-0012">Acyltransferase</keyword>